<keyword evidence="2" id="KW-0540">Nuclease</keyword>
<evidence type="ECO:0000313" key="7">
    <source>
        <dbReference type="EMBL" id="EQD68062.1"/>
    </source>
</evidence>
<dbReference type="CDD" id="cd01310">
    <property type="entry name" value="TatD_DNAse"/>
    <property type="match status" value="1"/>
</dbReference>
<proteinExistence type="predicted"/>
<dbReference type="Pfam" id="PF01026">
    <property type="entry name" value="TatD_DNase"/>
    <property type="match status" value="1"/>
</dbReference>
<comment type="caution">
    <text evidence="7">The sequence shown here is derived from an EMBL/GenBank/DDBJ whole genome shotgun (WGS) entry which is preliminary data.</text>
</comment>
<dbReference type="GO" id="GO:0005829">
    <property type="term" value="C:cytosol"/>
    <property type="evidence" value="ECO:0007669"/>
    <property type="project" value="TreeGrafter"/>
</dbReference>
<evidence type="ECO:0000256" key="1">
    <source>
        <dbReference type="ARBA" id="ARBA00022490"/>
    </source>
</evidence>
<evidence type="ECO:0000256" key="5">
    <source>
        <dbReference type="ARBA" id="ARBA00022839"/>
    </source>
</evidence>
<dbReference type="AlphaFoldDB" id="T1BDZ4"/>
<organism evidence="7">
    <name type="scientific">mine drainage metagenome</name>
    <dbReference type="NCBI Taxonomy" id="410659"/>
    <lineage>
        <taxon>unclassified sequences</taxon>
        <taxon>metagenomes</taxon>
        <taxon>ecological metagenomes</taxon>
    </lineage>
</organism>
<keyword evidence="4" id="KW-0378">Hydrolase</keyword>
<name>T1BDZ4_9ZZZZ</name>
<evidence type="ECO:0000256" key="3">
    <source>
        <dbReference type="ARBA" id="ARBA00022723"/>
    </source>
</evidence>
<dbReference type="PANTHER" id="PTHR46124">
    <property type="entry name" value="D-AMINOACYL-TRNA DEACYLASE"/>
    <property type="match status" value="1"/>
</dbReference>
<evidence type="ECO:0000256" key="4">
    <source>
        <dbReference type="ARBA" id="ARBA00022801"/>
    </source>
</evidence>
<gene>
    <name evidence="7" type="ORF">B1B_05711</name>
</gene>
<dbReference type="InterPro" id="IPR032466">
    <property type="entry name" value="Metal_Hydrolase"/>
</dbReference>
<keyword evidence="5" id="KW-0269">Exonuclease</keyword>
<keyword evidence="3" id="KW-0479">Metal-binding</keyword>
<accession>T1BDZ4</accession>
<dbReference type="PIRSF" id="PIRSF005902">
    <property type="entry name" value="DNase_TatD"/>
    <property type="match status" value="1"/>
</dbReference>
<evidence type="ECO:0000256" key="2">
    <source>
        <dbReference type="ARBA" id="ARBA00022722"/>
    </source>
</evidence>
<dbReference type="InterPro" id="IPR001130">
    <property type="entry name" value="TatD-like"/>
</dbReference>
<dbReference type="GO" id="GO:0046872">
    <property type="term" value="F:metal ion binding"/>
    <property type="evidence" value="ECO:0007669"/>
    <property type="project" value="UniProtKB-KW"/>
</dbReference>
<dbReference type="FunFam" id="3.20.20.140:FF:000018">
    <property type="entry name" value="3'-5' ssDNA/RNA exonuclease TatD"/>
    <property type="match status" value="1"/>
</dbReference>
<reference evidence="7" key="1">
    <citation type="submission" date="2013-08" db="EMBL/GenBank/DDBJ databases">
        <authorList>
            <person name="Mendez C."/>
            <person name="Richter M."/>
            <person name="Ferrer M."/>
            <person name="Sanchez J."/>
        </authorList>
    </citation>
    <scope>NUCLEOTIDE SEQUENCE</scope>
</reference>
<protein>
    <submittedName>
        <fullName evidence="7">TatD-related DNase</fullName>
    </submittedName>
</protein>
<dbReference type="PROSITE" id="PS01091">
    <property type="entry name" value="TATD_3"/>
    <property type="match status" value="1"/>
</dbReference>
<dbReference type="GO" id="GO:0004527">
    <property type="term" value="F:exonuclease activity"/>
    <property type="evidence" value="ECO:0007669"/>
    <property type="project" value="UniProtKB-KW"/>
</dbReference>
<reference evidence="7" key="2">
    <citation type="journal article" date="2014" name="ISME J.">
        <title>Microbial stratification in low pH oxic and suboxic macroscopic growths along an acid mine drainage.</title>
        <authorList>
            <person name="Mendez-Garcia C."/>
            <person name="Mesa V."/>
            <person name="Sprenger R.R."/>
            <person name="Richter M."/>
            <person name="Diez M.S."/>
            <person name="Solano J."/>
            <person name="Bargiela R."/>
            <person name="Golyshina O.V."/>
            <person name="Manteca A."/>
            <person name="Ramos J.L."/>
            <person name="Gallego J.R."/>
            <person name="Llorente I."/>
            <person name="Martins Dos Santos V.A."/>
            <person name="Jensen O.N."/>
            <person name="Pelaez A.I."/>
            <person name="Sanchez J."/>
            <person name="Ferrer M."/>
        </authorList>
    </citation>
    <scope>NUCLEOTIDE SEQUENCE</scope>
</reference>
<keyword evidence="6" id="KW-0460">Magnesium</keyword>
<evidence type="ECO:0000256" key="6">
    <source>
        <dbReference type="ARBA" id="ARBA00022842"/>
    </source>
</evidence>
<dbReference type="Gene3D" id="3.20.20.140">
    <property type="entry name" value="Metal-dependent hydrolases"/>
    <property type="match status" value="1"/>
</dbReference>
<dbReference type="PANTHER" id="PTHR46124:SF2">
    <property type="entry name" value="D-AMINOACYL-TRNA DEACYLASE"/>
    <property type="match status" value="1"/>
</dbReference>
<dbReference type="EMBL" id="AUZY01003621">
    <property type="protein sequence ID" value="EQD68062.1"/>
    <property type="molecule type" value="Genomic_DNA"/>
</dbReference>
<dbReference type="SUPFAM" id="SSF51556">
    <property type="entry name" value="Metallo-dependent hydrolases"/>
    <property type="match status" value="1"/>
</dbReference>
<sequence>MLRFADAPMDLIDIGANLTHESFRHDIDAVLARAHAAGVAQMLVTGASRAGSEQALALAHAHPGVLYATAGVHPHHAIDYDADTEAALRALLHDPAVRAVGETGLDYYRNYAPRAAQLRAFEQQLALAMELGKPLFLHQREAHGDFIALLKTARDRVPAAVVHCFTDTRAALHDYLDLDCHIGITGWLCDERRGTHLRELVREIPGERLLIETDAPYLLPRSVRPQPSHRRNEPMYLAHIVTELARDRGEDVARIARQTSANARAVFGLAAPAAQG</sequence>
<dbReference type="InterPro" id="IPR018228">
    <property type="entry name" value="DNase_TatD-rel_CS"/>
</dbReference>
<keyword evidence="1" id="KW-0963">Cytoplasm</keyword>